<dbReference type="InterPro" id="IPR001138">
    <property type="entry name" value="Zn2Cys6_DnaBD"/>
</dbReference>
<sequence>MAEKCSRSVLSCARCRYRKLKCDRQLPACSRCIIAGTECIGVSAKAATEVPRSIVQHLESEIAKLEIELATTGSLDVLGGANTLMQMRDVVQPSPLTQQQPWPSPGPIAEEEKDNDAARNELRKSLLSGRFMQTMITAILPSGSAATGLLSRVRMGMTPSSARVGKNKSSVLSPGASQANFLLHTPMLRSVPPDIVKKLMRKYITTVLPHFPFLDVAVVEYQFETVAQVLQSQTQSQTVGEEPLPVLANLDFLVVYLVLAISVTLGSADRGHETRCMDLSVSLFEEGIQHLYNLATFPSDITYLQTILLVLLYATVFPRSANVWVLSGIAMRSCQELGLHRDPSSFMSLDPKTLDLDRRVFWSAYCMDRSISSALQRPPSMPDAAIDAQCPSQDERNPFLSSITYHQLLSELFHIHFLCDEIPLGMTWDEWVTSMENRLRSWGESAQDQTVQDNDTNQLALARGIMILYRPSPRVPDPPQKSLWLAFEAAATAARIQGQHIASGYFRRPWLAAHHTLEGATTVLFCLRHGLEEIQKRLTPAQIFDLTKQFTSNFLAIASRGWPEVSNYAGVYERLLGPLLDRVFSQGSTVSDRFGPAEDAELARLLHPGPPQLEKLRAGSTRQAQYQDLGSFDFDMFLVSDDDAWSASFLPSLDPEVIQ</sequence>
<dbReference type="PANTHER" id="PTHR47782:SF1">
    <property type="entry name" value="PYRIMIDINE PATHWAY REGULATORY PROTEIN 1"/>
    <property type="match status" value="1"/>
</dbReference>
<evidence type="ECO:0000259" key="9">
    <source>
        <dbReference type="PROSITE" id="PS50048"/>
    </source>
</evidence>
<evidence type="ECO:0000313" key="11">
    <source>
        <dbReference type="Proteomes" id="UP000766486"/>
    </source>
</evidence>
<dbReference type="SUPFAM" id="SSF57701">
    <property type="entry name" value="Zn2/Cys6 DNA-binding domain"/>
    <property type="match status" value="1"/>
</dbReference>
<dbReference type="InterPro" id="IPR036864">
    <property type="entry name" value="Zn2-C6_fun-type_DNA-bd_sf"/>
</dbReference>
<keyword evidence="6" id="KW-0804">Transcription</keyword>
<evidence type="ECO:0000256" key="3">
    <source>
        <dbReference type="ARBA" id="ARBA00022833"/>
    </source>
</evidence>
<dbReference type="PROSITE" id="PS00463">
    <property type="entry name" value="ZN2_CY6_FUNGAL_1"/>
    <property type="match status" value="1"/>
</dbReference>
<dbReference type="Proteomes" id="UP000766486">
    <property type="component" value="Unassembled WGS sequence"/>
</dbReference>
<evidence type="ECO:0000256" key="2">
    <source>
        <dbReference type="ARBA" id="ARBA00022723"/>
    </source>
</evidence>
<evidence type="ECO:0000256" key="6">
    <source>
        <dbReference type="ARBA" id="ARBA00023163"/>
    </source>
</evidence>
<dbReference type="CDD" id="cd00067">
    <property type="entry name" value="GAL4"/>
    <property type="match status" value="1"/>
</dbReference>
<dbReference type="InterPro" id="IPR007219">
    <property type="entry name" value="XnlR_reg_dom"/>
</dbReference>
<keyword evidence="5" id="KW-0238">DNA-binding</keyword>
<keyword evidence="2" id="KW-0479">Metal-binding</keyword>
<keyword evidence="11" id="KW-1185">Reference proteome</keyword>
<proteinExistence type="predicted"/>
<evidence type="ECO:0000256" key="7">
    <source>
        <dbReference type="ARBA" id="ARBA00023242"/>
    </source>
</evidence>
<organism evidence="10 11">
    <name type="scientific">Bionectria ochroleuca</name>
    <name type="common">Gliocladium roseum</name>
    <dbReference type="NCBI Taxonomy" id="29856"/>
    <lineage>
        <taxon>Eukaryota</taxon>
        <taxon>Fungi</taxon>
        <taxon>Dikarya</taxon>
        <taxon>Ascomycota</taxon>
        <taxon>Pezizomycotina</taxon>
        <taxon>Sordariomycetes</taxon>
        <taxon>Hypocreomycetidae</taxon>
        <taxon>Hypocreales</taxon>
        <taxon>Bionectriaceae</taxon>
        <taxon>Clonostachys</taxon>
    </lineage>
</organism>
<name>A0ABY6TQW7_BIOOC</name>
<keyword evidence="4" id="KW-0805">Transcription regulation</keyword>
<dbReference type="SMART" id="SM00066">
    <property type="entry name" value="GAL4"/>
    <property type="match status" value="1"/>
</dbReference>
<evidence type="ECO:0000256" key="1">
    <source>
        <dbReference type="ARBA" id="ARBA00004123"/>
    </source>
</evidence>
<dbReference type="InterPro" id="IPR052202">
    <property type="entry name" value="Yeast_MetPath_Reg"/>
</dbReference>
<dbReference type="PANTHER" id="PTHR47782">
    <property type="entry name" value="ZN(II)2CYS6 TRANSCRIPTION FACTOR (EUROFUNG)-RELATED"/>
    <property type="match status" value="1"/>
</dbReference>
<reference evidence="10 11" key="1">
    <citation type="submission" date="2019-06" db="EMBL/GenBank/DDBJ databases">
        <authorList>
            <person name="Broberg M."/>
        </authorList>
    </citation>
    <scope>NUCLEOTIDE SEQUENCE [LARGE SCALE GENOMIC DNA]</scope>
</reference>
<dbReference type="Pfam" id="PF00172">
    <property type="entry name" value="Zn_clus"/>
    <property type="match status" value="1"/>
</dbReference>
<evidence type="ECO:0000313" key="10">
    <source>
        <dbReference type="EMBL" id="VUC21025.1"/>
    </source>
</evidence>
<accession>A0ABY6TQW7</accession>
<feature type="region of interest" description="Disordered" evidence="8">
    <location>
        <begin position="94"/>
        <end position="118"/>
    </location>
</feature>
<dbReference type="CDD" id="cd12148">
    <property type="entry name" value="fungal_TF_MHR"/>
    <property type="match status" value="1"/>
</dbReference>
<dbReference type="PROSITE" id="PS50048">
    <property type="entry name" value="ZN2_CY6_FUNGAL_2"/>
    <property type="match status" value="1"/>
</dbReference>
<evidence type="ECO:0000256" key="8">
    <source>
        <dbReference type="SAM" id="MobiDB-lite"/>
    </source>
</evidence>
<keyword evidence="3" id="KW-0862">Zinc</keyword>
<gene>
    <name evidence="10" type="ORF">CLO192961_LOCUS38924</name>
</gene>
<comment type="caution">
    <text evidence="10">The sequence shown here is derived from an EMBL/GenBank/DDBJ whole genome shotgun (WGS) entry which is preliminary data.</text>
</comment>
<evidence type="ECO:0000256" key="5">
    <source>
        <dbReference type="ARBA" id="ARBA00023125"/>
    </source>
</evidence>
<keyword evidence="7" id="KW-0539">Nucleus</keyword>
<dbReference type="EMBL" id="CABFNS010000328">
    <property type="protein sequence ID" value="VUC21025.1"/>
    <property type="molecule type" value="Genomic_DNA"/>
</dbReference>
<comment type="subcellular location">
    <subcellularLocation>
        <location evidence="1">Nucleus</location>
    </subcellularLocation>
</comment>
<feature type="domain" description="Zn(2)-C6 fungal-type" evidence="9">
    <location>
        <begin position="11"/>
        <end position="39"/>
    </location>
</feature>
<dbReference type="Gene3D" id="4.10.240.10">
    <property type="entry name" value="Zn(2)-C6 fungal-type DNA-binding domain"/>
    <property type="match status" value="1"/>
</dbReference>
<protein>
    <recommendedName>
        <fullName evidence="9">Zn(2)-C6 fungal-type domain-containing protein</fullName>
    </recommendedName>
</protein>
<dbReference type="SMART" id="SM00906">
    <property type="entry name" value="Fungal_trans"/>
    <property type="match status" value="1"/>
</dbReference>
<dbReference type="Pfam" id="PF04082">
    <property type="entry name" value="Fungal_trans"/>
    <property type="match status" value="1"/>
</dbReference>
<evidence type="ECO:0000256" key="4">
    <source>
        <dbReference type="ARBA" id="ARBA00023015"/>
    </source>
</evidence>